<keyword evidence="1" id="KW-1133">Transmembrane helix</keyword>
<protein>
    <submittedName>
        <fullName evidence="2">Transmembrane protein, putative</fullName>
    </submittedName>
</protein>
<dbReference type="VEuPathDB" id="TriTrypDB:BSAL_58625"/>
<evidence type="ECO:0000256" key="1">
    <source>
        <dbReference type="SAM" id="Phobius"/>
    </source>
</evidence>
<reference evidence="3" key="1">
    <citation type="submission" date="2015-09" db="EMBL/GenBank/DDBJ databases">
        <authorList>
            <consortium name="Pathogen Informatics"/>
        </authorList>
    </citation>
    <scope>NUCLEOTIDE SEQUENCE [LARGE SCALE GENOMIC DNA]</scope>
    <source>
        <strain evidence="3">Lake Konstanz</strain>
    </source>
</reference>
<keyword evidence="3" id="KW-1185">Reference proteome</keyword>
<organism evidence="2 3">
    <name type="scientific">Bodo saltans</name>
    <name type="common">Flagellated protozoan</name>
    <dbReference type="NCBI Taxonomy" id="75058"/>
    <lineage>
        <taxon>Eukaryota</taxon>
        <taxon>Discoba</taxon>
        <taxon>Euglenozoa</taxon>
        <taxon>Kinetoplastea</taxon>
        <taxon>Metakinetoplastina</taxon>
        <taxon>Eubodonida</taxon>
        <taxon>Bodonidae</taxon>
        <taxon>Bodo</taxon>
    </lineage>
</organism>
<accession>A0A0S4IPL4</accession>
<keyword evidence="1" id="KW-0472">Membrane</keyword>
<evidence type="ECO:0000313" key="2">
    <source>
        <dbReference type="EMBL" id="CUF06195.1"/>
    </source>
</evidence>
<gene>
    <name evidence="2" type="ORF">BSAL_58625</name>
</gene>
<dbReference type="EMBL" id="CYKH01000235">
    <property type="protein sequence ID" value="CUF06195.1"/>
    <property type="molecule type" value="Genomic_DNA"/>
</dbReference>
<keyword evidence="1 2" id="KW-0812">Transmembrane</keyword>
<proteinExistence type="predicted"/>
<dbReference type="AlphaFoldDB" id="A0A0S4IPL4"/>
<name>A0A0S4IPL4_BODSA</name>
<sequence length="69" mass="8065">MNFSAKSEHQSHGLGLLCRFVFLSDPLICPLPLEMLYRMKERDGFFAEWKYLVMRSLVCIVCVFSFSLL</sequence>
<evidence type="ECO:0000313" key="3">
    <source>
        <dbReference type="Proteomes" id="UP000051952"/>
    </source>
</evidence>
<feature type="transmembrane region" description="Helical" evidence="1">
    <location>
        <begin position="49"/>
        <end position="68"/>
    </location>
</feature>
<dbReference type="Proteomes" id="UP000051952">
    <property type="component" value="Unassembled WGS sequence"/>
</dbReference>